<sequence length="319" mass="34392">MKAAIRKKYGSPDVIEIITKDKPIPTSNEILVKIKASAVTRADAMMREGVPKFGRLFLGLTKPKNPSLGTGFSGIIEALGDNIKTLKINDAVFGEVLFGNSANAEYVCVNEDSVIAIKPSNISHQEAAPICDGALTSYSFLKDIGKVTSGQHILINGASGSLGTAAIQLAKILGAKVTAVCSATNFDLVKSLGAGNVIDYKTEDFTKNHNTYDVIYDAVGKSSVSKSKKALTKNGIYMSPVLSFSLLLNTIMSKRAKFSATGMRKPKELKPLLYELSEFIKLGKLKTVIDKEYALEHIIEAHRHVDTGRKKGNVVITLD</sequence>
<accession>A0A420DM56</accession>
<dbReference type="InterPro" id="IPR052733">
    <property type="entry name" value="Chloroplast_QOR"/>
</dbReference>
<comment type="caution">
    <text evidence="2">The sequence shown here is derived from an EMBL/GenBank/DDBJ whole genome shotgun (WGS) entry which is preliminary data.</text>
</comment>
<dbReference type="CDD" id="cd08267">
    <property type="entry name" value="MDR1"/>
    <property type="match status" value="1"/>
</dbReference>
<dbReference type="OrthoDB" id="9787435at2"/>
<dbReference type="PANTHER" id="PTHR44013">
    <property type="entry name" value="ZINC-TYPE ALCOHOL DEHYDROGENASE-LIKE PROTEIN C16A3.02C"/>
    <property type="match status" value="1"/>
</dbReference>
<dbReference type="Pfam" id="PF08240">
    <property type="entry name" value="ADH_N"/>
    <property type="match status" value="1"/>
</dbReference>
<dbReference type="SMART" id="SM00829">
    <property type="entry name" value="PKS_ER"/>
    <property type="match status" value="1"/>
</dbReference>
<dbReference type="Gene3D" id="3.90.180.10">
    <property type="entry name" value="Medium-chain alcohol dehydrogenases, catalytic domain"/>
    <property type="match status" value="1"/>
</dbReference>
<gene>
    <name evidence="2" type="ORF">BXY80_1561</name>
</gene>
<dbReference type="AlphaFoldDB" id="A0A420DM56"/>
<dbReference type="RefSeq" id="WP_120200685.1">
    <property type="nucleotide sequence ID" value="NZ_RAQJ01000002.1"/>
</dbReference>
<dbReference type="InterPro" id="IPR013154">
    <property type="entry name" value="ADH-like_N"/>
</dbReference>
<dbReference type="SUPFAM" id="SSF51735">
    <property type="entry name" value="NAD(P)-binding Rossmann-fold domains"/>
    <property type="match status" value="1"/>
</dbReference>
<reference evidence="2 3" key="1">
    <citation type="submission" date="2018-09" db="EMBL/GenBank/DDBJ databases">
        <title>Genomic Encyclopedia of Archaeal and Bacterial Type Strains, Phase II (KMG-II): from individual species to whole genera.</title>
        <authorList>
            <person name="Goeker M."/>
        </authorList>
    </citation>
    <scope>NUCLEOTIDE SEQUENCE [LARGE SCALE GENOMIC DNA]</scope>
    <source>
        <strain evidence="2 3">DSM 26283</strain>
    </source>
</reference>
<dbReference type="InterPro" id="IPR020843">
    <property type="entry name" value="ER"/>
</dbReference>
<evidence type="ECO:0000259" key="1">
    <source>
        <dbReference type="SMART" id="SM00829"/>
    </source>
</evidence>
<proteinExistence type="predicted"/>
<feature type="domain" description="Enoyl reductase (ER)" evidence="1">
    <location>
        <begin position="10"/>
        <end position="316"/>
    </location>
</feature>
<keyword evidence="3" id="KW-1185">Reference proteome</keyword>
<dbReference type="GO" id="GO:0016491">
    <property type="term" value="F:oxidoreductase activity"/>
    <property type="evidence" value="ECO:0007669"/>
    <property type="project" value="InterPro"/>
</dbReference>
<dbReference type="Gene3D" id="3.40.50.720">
    <property type="entry name" value="NAD(P)-binding Rossmann-like Domain"/>
    <property type="match status" value="1"/>
</dbReference>
<dbReference type="InterPro" id="IPR036291">
    <property type="entry name" value="NAD(P)-bd_dom_sf"/>
</dbReference>
<dbReference type="SUPFAM" id="SSF50129">
    <property type="entry name" value="GroES-like"/>
    <property type="match status" value="1"/>
</dbReference>
<evidence type="ECO:0000313" key="2">
    <source>
        <dbReference type="EMBL" id="RKE95374.1"/>
    </source>
</evidence>
<organism evidence="2 3">
    <name type="scientific">Ichthyenterobacterium magnum</name>
    <dbReference type="NCBI Taxonomy" id="1230530"/>
    <lineage>
        <taxon>Bacteria</taxon>
        <taxon>Pseudomonadati</taxon>
        <taxon>Bacteroidota</taxon>
        <taxon>Flavobacteriia</taxon>
        <taxon>Flavobacteriales</taxon>
        <taxon>Flavobacteriaceae</taxon>
        <taxon>Ichthyenterobacterium</taxon>
    </lineage>
</organism>
<dbReference type="Proteomes" id="UP000284892">
    <property type="component" value="Unassembled WGS sequence"/>
</dbReference>
<name>A0A420DM56_9FLAO</name>
<dbReference type="Pfam" id="PF13602">
    <property type="entry name" value="ADH_zinc_N_2"/>
    <property type="match status" value="1"/>
</dbReference>
<dbReference type="PANTHER" id="PTHR44013:SF1">
    <property type="entry name" value="ZINC-TYPE ALCOHOL DEHYDROGENASE-LIKE PROTEIN C16A3.02C"/>
    <property type="match status" value="1"/>
</dbReference>
<dbReference type="InterPro" id="IPR011032">
    <property type="entry name" value="GroES-like_sf"/>
</dbReference>
<protein>
    <submittedName>
        <fullName evidence="2">NADPH:quinone reductase-like Zn-dependent oxidoreductase</fullName>
    </submittedName>
</protein>
<evidence type="ECO:0000313" key="3">
    <source>
        <dbReference type="Proteomes" id="UP000284892"/>
    </source>
</evidence>
<dbReference type="EMBL" id="RAQJ01000002">
    <property type="protein sequence ID" value="RKE95374.1"/>
    <property type="molecule type" value="Genomic_DNA"/>
</dbReference>